<proteinExistence type="predicted"/>
<name>A0ABR4BS95_9HELO</name>
<organism evidence="3 4">
    <name type="scientific">Oculimacula yallundae</name>
    <dbReference type="NCBI Taxonomy" id="86028"/>
    <lineage>
        <taxon>Eukaryota</taxon>
        <taxon>Fungi</taxon>
        <taxon>Dikarya</taxon>
        <taxon>Ascomycota</taxon>
        <taxon>Pezizomycotina</taxon>
        <taxon>Leotiomycetes</taxon>
        <taxon>Helotiales</taxon>
        <taxon>Ploettnerulaceae</taxon>
        <taxon>Oculimacula</taxon>
    </lineage>
</organism>
<evidence type="ECO:0000256" key="1">
    <source>
        <dbReference type="SAM" id="Coils"/>
    </source>
</evidence>
<evidence type="ECO:0000313" key="4">
    <source>
        <dbReference type="Proteomes" id="UP001595075"/>
    </source>
</evidence>
<feature type="region of interest" description="Disordered" evidence="2">
    <location>
        <begin position="41"/>
        <end position="63"/>
    </location>
</feature>
<sequence>MPQKTTLTSRAAFLQSSELQNCTLRSQHEFSIRSSTFAFVRPPKSSPKAHKTFSTQQPQHLNHNTTITIKNKPNIIMDRQKQLPSPAKMSADITAVDLPLAAHPAPTIADLELRINDLQQKITTLTRSLRAKSKIIREGAVFNTSITTSNLRKEKAVLLGDNKRLREGKDEKDEMIKKQTQKIRELELEVKKLRKEDKKLRDAADNKDRKIEKLKGVVEELKNKE</sequence>
<keyword evidence="4" id="KW-1185">Reference proteome</keyword>
<feature type="coiled-coil region" evidence="1">
    <location>
        <begin position="169"/>
        <end position="224"/>
    </location>
</feature>
<evidence type="ECO:0000313" key="3">
    <source>
        <dbReference type="EMBL" id="KAL2060096.1"/>
    </source>
</evidence>
<dbReference type="Proteomes" id="UP001595075">
    <property type="component" value="Unassembled WGS sequence"/>
</dbReference>
<accession>A0ABR4BS95</accession>
<reference evidence="3 4" key="1">
    <citation type="journal article" date="2024" name="Commun. Biol.">
        <title>Comparative genomic analysis of thermophilic fungi reveals convergent evolutionary adaptations and gene losses.</title>
        <authorList>
            <person name="Steindorff A.S."/>
            <person name="Aguilar-Pontes M.V."/>
            <person name="Robinson A.J."/>
            <person name="Andreopoulos B."/>
            <person name="LaButti K."/>
            <person name="Kuo A."/>
            <person name="Mondo S."/>
            <person name="Riley R."/>
            <person name="Otillar R."/>
            <person name="Haridas S."/>
            <person name="Lipzen A."/>
            <person name="Grimwood J."/>
            <person name="Schmutz J."/>
            <person name="Clum A."/>
            <person name="Reid I.D."/>
            <person name="Moisan M.C."/>
            <person name="Butler G."/>
            <person name="Nguyen T.T.M."/>
            <person name="Dewar K."/>
            <person name="Conant G."/>
            <person name="Drula E."/>
            <person name="Henrissat B."/>
            <person name="Hansel C."/>
            <person name="Singer S."/>
            <person name="Hutchinson M.I."/>
            <person name="de Vries R.P."/>
            <person name="Natvig D.O."/>
            <person name="Powell A.J."/>
            <person name="Tsang A."/>
            <person name="Grigoriev I.V."/>
        </authorList>
    </citation>
    <scope>NUCLEOTIDE SEQUENCE [LARGE SCALE GENOMIC DNA]</scope>
    <source>
        <strain evidence="3 4">CBS 494.80</strain>
    </source>
</reference>
<protein>
    <submittedName>
        <fullName evidence="3">Uncharacterized protein</fullName>
    </submittedName>
</protein>
<feature type="compositionally biased region" description="Polar residues" evidence="2">
    <location>
        <begin position="52"/>
        <end position="61"/>
    </location>
</feature>
<comment type="caution">
    <text evidence="3">The sequence shown here is derived from an EMBL/GenBank/DDBJ whole genome shotgun (WGS) entry which is preliminary data.</text>
</comment>
<keyword evidence="1" id="KW-0175">Coiled coil</keyword>
<evidence type="ECO:0000256" key="2">
    <source>
        <dbReference type="SAM" id="MobiDB-lite"/>
    </source>
</evidence>
<gene>
    <name evidence="3" type="ORF">VTL71DRAFT_9918</name>
</gene>
<dbReference type="EMBL" id="JAZHXI010000024">
    <property type="protein sequence ID" value="KAL2060096.1"/>
    <property type="molecule type" value="Genomic_DNA"/>
</dbReference>